<evidence type="ECO:0000313" key="5">
    <source>
        <dbReference type="Proteomes" id="UP000627715"/>
    </source>
</evidence>
<dbReference type="OrthoDB" id="1821130at2"/>
<evidence type="ECO:0000256" key="2">
    <source>
        <dbReference type="ARBA" id="ARBA00023315"/>
    </source>
</evidence>
<dbReference type="RefSeq" id="WP_068810676.1">
    <property type="nucleotide sequence ID" value="NZ_BMIY01000014.1"/>
</dbReference>
<keyword evidence="1" id="KW-0808">Transferase</keyword>
<dbReference type="Pfam" id="PF00583">
    <property type="entry name" value="Acetyltransf_1"/>
    <property type="match status" value="1"/>
</dbReference>
<evidence type="ECO:0000256" key="1">
    <source>
        <dbReference type="ARBA" id="ARBA00022679"/>
    </source>
</evidence>
<dbReference type="PANTHER" id="PTHR43877:SF2">
    <property type="entry name" value="AMINOALKYLPHOSPHONATE N-ACETYLTRANSFERASE-RELATED"/>
    <property type="match status" value="1"/>
</dbReference>
<protein>
    <submittedName>
        <fullName evidence="4">N-acetyltransferase</fullName>
    </submittedName>
</protein>
<keyword evidence="5" id="KW-1185">Reference proteome</keyword>
<organism evidence="4 5">
    <name type="scientific">Pseudohongiella nitratireducens</name>
    <dbReference type="NCBI Taxonomy" id="1768907"/>
    <lineage>
        <taxon>Bacteria</taxon>
        <taxon>Pseudomonadati</taxon>
        <taxon>Pseudomonadota</taxon>
        <taxon>Gammaproteobacteria</taxon>
        <taxon>Pseudomonadales</taxon>
        <taxon>Pseudohongiellaceae</taxon>
        <taxon>Pseudohongiella</taxon>
    </lineage>
</organism>
<feature type="domain" description="N-acetyltransferase" evidence="3">
    <location>
        <begin position="1"/>
        <end position="139"/>
    </location>
</feature>
<dbReference type="GO" id="GO:0016747">
    <property type="term" value="F:acyltransferase activity, transferring groups other than amino-acyl groups"/>
    <property type="evidence" value="ECO:0007669"/>
    <property type="project" value="InterPro"/>
</dbReference>
<dbReference type="InterPro" id="IPR000182">
    <property type="entry name" value="GNAT_dom"/>
</dbReference>
<dbReference type="PANTHER" id="PTHR43877">
    <property type="entry name" value="AMINOALKYLPHOSPHONATE N-ACETYLTRANSFERASE-RELATED-RELATED"/>
    <property type="match status" value="1"/>
</dbReference>
<dbReference type="InterPro" id="IPR016181">
    <property type="entry name" value="Acyl_CoA_acyltransferase"/>
</dbReference>
<dbReference type="PROSITE" id="PS51186">
    <property type="entry name" value="GNAT"/>
    <property type="match status" value="1"/>
</dbReference>
<gene>
    <name evidence="4" type="ORF">GCM10011403_28210</name>
</gene>
<dbReference type="AlphaFoldDB" id="A0A916QLX4"/>
<dbReference type="Proteomes" id="UP000627715">
    <property type="component" value="Unassembled WGS sequence"/>
</dbReference>
<reference evidence="4" key="1">
    <citation type="journal article" date="2014" name="Int. J. Syst. Evol. Microbiol.">
        <title>Complete genome sequence of Corynebacterium casei LMG S-19264T (=DSM 44701T), isolated from a smear-ripened cheese.</title>
        <authorList>
            <consortium name="US DOE Joint Genome Institute (JGI-PGF)"/>
            <person name="Walter F."/>
            <person name="Albersmeier A."/>
            <person name="Kalinowski J."/>
            <person name="Ruckert C."/>
        </authorList>
    </citation>
    <scope>NUCLEOTIDE SEQUENCE</scope>
    <source>
        <strain evidence="4">CGMCC 1.15425</strain>
    </source>
</reference>
<sequence>MKIRQFDKKDIASVISLWEQCGLTRPWNNPQQDIARKLTVQPELFVVGEVDGQIMASAMAGYDGHRGSVYYLAVSPDYQESGYGRKIMAWIEQTLLEMGCPKLNIVVRSSNKNVLRFYDALGYVTDDVISLGKRIIPDQ</sequence>
<accession>A0A916QLX4</accession>
<name>A0A916QLX4_9GAMM</name>
<dbReference type="EMBL" id="BMIY01000014">
    <property type="protein sequence ID" value="GFZ83034.1"/>
    <property type="molecule type" value="Genomic_DNA"/>
</dbReference>
<reference evidence="4" key="2">
    <citation type="submission" date="2020-09" db="EMBL/GenBank/DDBJ databases">
        <authorList>
            <person name="Sun Q."/>
            <person name="Zhou Y."/>
        </authorList>
    </citation>
    <scope>NUCLEOTIDE SEQUENCE</scope>
    <source>
        <strain evidence="4">CGMCC 1.15425</strain>
    </source>
</reference>
<dbReference type="SUPFAM" id="SSF55729">
    <property type="entry name" value="Acyl-CoA N-acyltransferases (Nat)"/>
    <property type="match status" value="1"/>
</dbReference>
<evidence type="ECO:0000313" key="4">
    <source>
        <dbReference type="EMBL" id="GFZ83034.1"/>
    </source>
</evidence>
<proteinExistence type="predicted"/>
<keyword evidence="2" id="KW-0012">Acyltransferase</keyword>
<dbReference type="Gene3D" id="3.40.630.30">
    <property type="match status" value="1"/>
</dbReference>
<comment type="caution">
    <text evidence="4">The sequence shown here is derived from an EMBL/GenBank/DDBJ whole genome shotgun (WGS) entry which is preliminary data.</text>
</comment>
<evidence type="ECO:0000259" key="3">
    <source>
        <dbReference type="PROSITE" id="PS51186"/>
    </source>
</evidence>
<dbReference type="NCBIfam" id="NF002959">
    <property type="entry name" value="PRK03624.1"/>
    <property type="match status" value="1"/>
</dbReference>
<dbReference type="InterPro" id="IPR050832">
    <property type="entry name" value="Bact_Acetyltransf"/>
</dbReference>
<dbReference type="CDD" id="cd04301">
    <property type="entry name" value="NAT_SF"/>
    <property type="match status" value="1"/>
</dbReference>